<evidence type="ECO:0000313" key="2">
    <source>
        <dbReference type="EMBL" id="MCW3807456.1"/>
    </source>
</evidence>
<dbReference type="Pfam" id="PF13715">
    <property type="entry name" value="CarbopepD_reg_2"/>
    <property type="match status" value="1"/>
</dbReference>
<keyword evidence="1" id="KW-1133">Transmembrane helix</keyword>
<keyword evidence="2" id="KW-0645">Protease</keyword>
<proteinExistence type="predicted"/>
<keyword evidence="3" id="KW-1185">Reference proteome</keyword>
<evidence type="ECO:0000313" key="3">
    <source>
        <dbReference type="Proteomes" id="UP001207408"/>
    </source>
</evidence>
<accession>A0AAE3MH20</accession>
<protein>
    <submittedName>
        <fullName evidence="2">Carboxypeptidase-like regulatory domain-containing protein</fullName>
    </submittedName>
</protein>
<dbReference type="InterPro" id="IPR008969">
    <property type="entry name" value="CarboxyPept-like_regulatory"/>
</dbReference>
<reference evidence="2" key="1">
    <citation type="submission" date="2022-10" db="EMBL/GenBank/DDBJ databases">
        <authorList>
            <person name="Yu W.X."/>
        </authorList>
    </citation>
    <scope>NUCLEOTIDE SEQUENCE</scope>
    <source>
        <strain evidence="2">D04</strain>
    </source>
</reference>
<gene>
    <name evidence="2" type="ORF">OM074_17625</name>
</gene>
<comment type="caution">
    <text evidence="2">The sequence shown here is derived from an EMBL/GenBank/DDBJ whole genome shotgun (WGS) entry which is preliminary data.</text>
</comment>
<dbReference type="SUPFAM" id="SSF49464">
    <property type="entry name" value="Carboxypeptidase regulatory domain-like"/>
    <property type="match status" value="1"/>
</dbReference>
<dbReference type="GO" id="GO:0004180">
    <property type="term" value="F:carboxypeptidase activity"/>
    <property type="evidence" value="ECO:0007669"/>
    <property type="project" value="UniProtKB-KW"/>
</dbReference>
<name>A0AAE3MH20_9BACT</name>
<dbReference type="Proteomes" id="UP001207408">
    <property type="component" value="Unassembled WGS sequence"/>
</dbReference>
<keyword evidence="2" id="KW-0121">Carboxypeptidase</keyword>
<sequence length="438" mass="50617">MRTEKYYKRRILNILIAIVFMVGIVPVSILANPVVDDDILPDTLNTIQYRGKIIDSESGAPLVFATLTIEGTNIATVSNSEGDFLLKVPKEMPLNTKISVSYLGYKGKSFVLSDLKPDKNKLKLDLLTISLSEINVAPKDAHQIIREVISRKKENYIQEPLRMTTFYRETIKRRRNYVSLAEAVIDVHKQPYSNYRLDGMKLFKARKDADYSKMDTLTFKLQGGPYSTLMLDIMKEPYSIITVEEIDYYIFKLENITKVNNRLIYVISFEQKPYVEEPLFYGRLYIDVESMAISSANYSINIEDKNKASAMFIKRKPVGAVVYPTEASYLVNYRQHQGKWMYGYSRGQITFKINWKKKLFNTSYTSTIEMAVTDWRKATERPFKVSERLNQNIILQDKVAGFSDPQFWGDYNVIEPEASIESVIKKIKKRLDKVAESE</sequence>
<keyword evidence="2" id="KW-0378">Hydrolase</keyword>
<dbReference type="AlphaFoldDB" id="A0AAE3MH20"/>
<keyword evidence="1" id="KW-0812">Transmembrane</keyword>
<dbReference type="RefSeq" id="WP_301201866.1">
    <property type="nucleotide sequence ID" value="NZ_JAPDPI010000047.1"/>
</dbReference>
<evidence type="ECO:0000256" key="1">
    <source>
        <dbReference type="SAM" id="Phobius"/>
    </source>
</evidence>
<dbReference type="Gene3D" id="2.60.40.1120">
    <property type="entry name" value="Carboxypeptidase-like, regulatory domain"/>
    <property type="match status" value="1"/>
</dbReference>
<organism evidence="2 3">
    <name type="scientific">Plebeiibacterium marinum</name>
    <dbReference type="NCBI Taxonomy" id="2992111"/>
    <lineage>
        <taxon>Bacteria</taxon>
        <taxon>Pseudomonadati</taxon>
        <taxon>Bacteroidota</taxon>
        <taxon>Bacteroidia</taxon>
        <taxon>Marinilabiliales</taxon>
        <taxon>Marinilabiliaceae</taxon>
        <taxon>Plebeiibacterium</taxon>
    </lineage>
</organism>
<feature type="transmembrane region" description="Helical" evidence="1">
    <location>
        <begin position="12"/>
        <end position="31"/>
    </location>
</feature>
<dbReference type="EMBL" id="JAPDPI010000047">
    <property type="protein sequence ID" value="MCW3807456.1"/>
    <property type="molecule type" value="Genomic_DNA"/>
</dbReference>
<keyword evidence="1" id="KW-0472">Membrane</keyword>